<protein>
    <submittedName>
        <fullName evidence="1">Toxin HigB-2</fullName>
    </submittedName>
</protein>
<dbReference type="RefSeq" id="WP_053569465.1">
    <property type="nucleotide sequence ID" value="NZ_FCNY02000009.1"/>
</dbReference>
<dbReference type="PIRSF" id="PIRSF039032">
    <property type="entry name" value="HigB-2"/>
    <property type="match status" value="1"/>
</dbReference>
<dbReference type="EMBL" id="FCNY02000009">
    <property type="protein sequence ID" value="SAL49229.1"/>
    <property type="molecule type" value="Genomic_DNA"/>
</dbReference>
<keyword evidence="2" id="KW-1185">Reference proteome</keyword>
<evidence type="ECO:0000313" key="1">
    <source>
        <dbReference type="EMBL" id="SAL49229.1"/>
    </source>
</evidence>
<sequence>MQAIFVELPPFQRHRSDYLTDDEYRELQLLLLANAEAGDLIKGTGGLRKIRFGDKRRNKGKRGGLRVIHYRWFEGAQFWMFTLYDKDEMSDLSSSERAVLARLLAIEVSRRNAI</sequence>
<organism evidence="1 2">
    <name type="scientific">Caballeronia cordobensis</name>
    <name type="common">Burkholderia cordobensis</name>
    <dbReference type="NCBI Taxonomy" id="1353886"/>
    <lineage>
        <taxon>Bacteria</taxon>
        <taxon>Pseudomonadati</taxon>
        <taxon>Pseudomonadota</taxon>
        <taxon>Betaproteobacteria</taxon>
        <taxon>Burkholderiales</taxon>
        <taxon>Burkholderiaceae</taxon>
        <taxon>Caballeronia</taxon>
    </lineage>
</organism>
<proteinExistence type="predicted"/>
<gene>
    <name evidence="1" type="primary">higB-2</name>
    <name evidence="1" type="ORF">AWB70_03955</name>
</gene>
<dbReference type="Proteomes" id="UP000054740">
    <property type="component" value="Unassembled WGS sequence"/>
</dbReference>
<reference evidence="2" key="1">
    <citation type="submission" date="2016-01" db="EMBL/GenBank/DDBJ databases">
        <authorList>
            <person name="Peeters C."/>
        </authorList>
    </citation>
    <scope>NUCLEOTIDE SEQUENCE [LARGE SCALE GENOMIC DNA]</scope>
</reference>
<accession>A0A158HZ42</accession>
<dbReference type="AlphaFoldDB" id="A0A158HZ42"/>
<name>A0A158HZ42_CABCO</name>
<dbReference type="InterPro" id="IPR009387">
    <property type="entry name" value="HigB-2"/>
</dbReference>
<evidence type="ECO:0000313" key="2">
    <source>
        <dbReference type="Proteomes" id="UP000054740"/>
    </source>
</evidence>